<name>A0A2A9E4F4_9MICO</name>
<dbReference type="Gene3D" id="3.50.50.60">
    <property type="entry name" value="FAD/NAD(P)-binding domain"/>
    <property type="match status" value="2"/>
</dbReference>
<dbReference type="InterPro" id="IPR016156">
    <property type="entry name" value="FAD/NAD-linked_Rdtase_dimer_sf"/>
</dbReference>
<keyword evidence="3" id="KW-0285">Flavoprotein</keyword>
<comment type="similarity">
    <text evidence="2">Belongs to the class-III pyridine nucleotide-disulfide oxidoreductase family.</text>
</comment>
<dbReference type="PRINTS" id="PR00411">
    <property type="entry name" value="PNDRDTASEI"/>
</dbReference>
<dbReference type="SMART" id="SM00450">
    <property type="entry name" value="RHOD"/>
    <property type="match status" value="1"/>
</dbReference>
<dbReference type="InterPro" id="IPR001307">
    <property type="entry name" value="Thiosulphate_STrfase_CS"/>
</dbReference>
<reference evidence="8 9" key="1">
    <citation type="submission" date="2017-10" db="EMBL/GenBank/DDBJ databases">
        <title>Sequencing the genomes of 1000 actinobacteria strains.</title>
        <authorList>
            <person name="Klenk H.-P."/>
        </authorList>
    </citation>
    <scope>NUCLEOTIDE SEQUENCE [LARGE SCALE GENOMIC DNA]</scope>
    <source>
        <strain evidence="8 9">DSM 18966</strain>
    </source>
</reference>
<dbReference type="InterPro" id="IPR050260">
    <property type="entry name" value="FAD-bd_OxRdtase"/>
</dbReference>
<dbReference type="InterPro" id="IPR032836">
    <property type="entry name" value="DsrE2-like"/>
</dbReference>
<dbReference type="PANTHER" id="PTHR43429">
    <property type="entry name" value="PYRIDINE NUCLEOTIDE-DISULFIDE OXIDOREDUCTASE DOMAIN-CONTAINING"/>
    <property type="match status" value="1"/>
</dbReference>
<keyword evidence="9" id="KW-1185">Reference proteome</keyword>
<dbReference type="InterPro" id="IPR023753">
    <property type="entry name" value="FAD/NAD-binding_dom"/>
</dbReference>
<dbReference type="Pfam" id="PF13686">
    <property type="entry name" value="DrsE_2"/>
    <property type="match status" value="1"/>
</dbReference>
<dbReference type="InterPro" id="IPR036873">
    <property type="entry name" value="Rhodanese-like_dom_sf"/>
</dbReference>
<evidence type="ECO:0000256" key="5">
    <source>
        <dbReference type="ARBA" id="ARBA00023002"/>
    </source>
</evidence>
<dbReference type="AlphaFoldDB" id="A0A2A9E4F4"/>
<dbReference type="PANTHER" id="PTHR43429:SF1">
    <property type="entry name" value="NAD(P)H SULFUR OXIDOREDUCTASE (COA-DEPENDENT)"/>
    <property type="match status" value="1"/>
</dbReference>
<evidence type="ECO:0000313" key="8">
    <source>
        <dbReference type="EMBL" id="PFG33838.1"/>
    </source>
</evidence>
<dbReference type="PROSITE" id="PS00380">
    <property type="entry name" value="RHODANESE_1"/>
    <property type="match status" value="1"/>
</dbReference>
<keyword evidence="5" id="KW-0560">Oxidoreductase</keyword>
<dbReference type="EMBL" id="PDJG01000001">
    <property type="protein sequence ID" value="PFG33838.1"/>
    <property type="molecule type" value="Genomic_DNA"/>
</dbReference>
<dbReference type="SUPFAM" id="SSF75169">
    <property type="entry name" value="DsrEFH-like"/>
    <property type="match status" value="1"/>
</dbReference>
<dbReference type="Pfam" id="PF00581">
    <property type="entry name" value="Rhodanese"/>
    <property type="match status" value="1"/>
</dbReference>
<dbReference type="InterPro" id="IPR036188">
    <property type="entry name" value="FAD/NAD-bd_sf"/>
</dbReference>
<accession>A0A2A9E4F4</accession>
<dbReference type="SUPFAM" id="SSF52821">
    <property type="entry name" value="Rhodanese/Cell cycle control phosphatase"/>
    <property type="match status" value="1"/>
</dbReference>
<feature type="domain" description="Rhodanese" evidence="7">
    <location>
        <begin position="485"/>
        <end position="569"/>
    </location>
</feature>
<dbReference type="GO" id="GO:0004792">
    <property type="term" value="F:thiosulfate-cyanide sulfurtransferase activity"/>
    <property type="evidence" value="ECO:0007669"/>
    <property type="project" value="InterPro"/>
</dbReference>
<keyword evidence="6" id="KW-0676">Redox-active center</keyword>
<dbReference type="InterPro" id="IPR027396">
    <property type="entry name" value="DsrEFH-like"/>
</dbReference>
<dbReference type="RefSeq" id="WP_245862335.1">
    <property type="nucleotide sequence ID" value="NZ_PDJG01000001.1"/>
</dbReference>
<dbReference type="Gene3D" id="3.30.110.40">
    <property type="entry name" value="TusA-like domain"/>
    <property type="match status" value="1"/>
</dbReference>
<dbReference type="InterPro" id="IPR001455">
    <property type="entry name" value="TusA-like"/>
</dbReference>
<protein>
    <submittedName>
        <fullName evidence="8">NADPH-dependent 2,4-dienoyl-CoA reductase/sulfur reductase-like enzyme</fullName>
    </submittedName>
</protein>
<evidence type="ECO:0000256" key="1">
    <source>
        <dbReference type="ARBA" id="ARBA00001974"/>
    </source>
</evidence>
<dbReference type="PROSITE" id="PS50206">
    <property type="entry name" value="RHODANESE_3"/>
    <property type="match status" value="1"/>
</dbReference>
<evidence type="ECO:0000256" key="4">
    <source>
        <dbReference type="ARBA" id="ARBA00022827"/>
    </source>
</evidence>
<dbReference type="Gene3D" id="3.40.1260.10">
    <property type="entry name" value="DsrEFH-like"/>
    <property type="match status" value="1"/>
</dbReference>
<evidence type="ECO:0000259" key="7">
    <source>
        <dbReference type="PROSITE" id="PS50206"/>
    </source>
</evidence>
<dbReference type="Pfam" id="PF01206">
    <property type="entry name" value="TusA"/>
    <property type="match status" value="1"/>
</dbReference>
<evidence type="ECO:0000313" key="9">
    <source>
        <dbReference type="Proteomes" id="UP000225548"/>
    </source>
</evidence>
<comment type="caution">
    <text evidence="8">The sequence shown here is derived from an EMBL/GenBank/DDBJ whole genome shotgun (WGS) entry which is preliminary data.</text>
</comment>
<dbReference type="InterPro" id="IPR004099">
    <property type="entry name" value="Pyr_nucl-diS_OxRdtase_dimer"/>
</dbReference>
<evidence type="ECO:0000256" key="3">
    <source>
        <dbReference type="ARBA" id="ARBA00022630"/>
    </source>
</evidence>
<dbReference type="SUPFAM" id="SSF64307">
    <property type="entry name" value="SirA-like"/>
    <property type="match status" value="1"/>
</dbReference>
<dbReference type="InterPro" id="IPR001763">
    <property type="entry name" value="Rhodanese-like_dom"/>
</dbReference>
<dbReference type="CDD" id="cd00291">
    <property type="entry name" value="SirA_YedF_YeeD"/>
    <property type="match status" value="1"/>
</dbReference>
<dbReference type="Pfam" id="PF02852">
    <property type="entry name" value="Pyr_redox_dim"/>
    <property type="match status" value="1"/>
</dbReference>
<dbReference type="PRINTS" id="PR00368">
    <property type="entry name" value="FADPNR"/>
</dbReference>
<sequence>MEDALLVQEIGILVKKIVVVGGVAAGMSVAARARRLDEHAEIVVFERGQHVSFANCGLPYHIGETIKERERLVLQTPESLRDSLDIDVRNGVEVLAIDRAAKTVHVRVVESGEEYDEPYDALALAPGAAPLRPDLPGIDLPAIHVLRRIGDMDVIKRAVDGSGGPDRVGGIKHAVVIGAGYIGLEMAENLHHRGVTVEVVEMAGQILPPLDREMTTSVENYLRAHGIGLHLGTAAAAFSPRPDGRVRVELRSSTVIDTDLVIMAAGVRPSTELAAAAGLDLGPRGGITVDQHMRTSDPSIWAAGDAVEVPHTVLPGTWLIPLAGPANRQGRVAAENICGRDTVYESTQGTSVVKIFDMVAGATGASEKQLIASGVPFRTVSAHPHGHAGYYPGTAMMHVKILFSPTDGALLGAQVAGFDGVDKRLDVLATALRGGMTVFDLEALELAYAPPFGSAKDPVNMAGFIASNVLLGDLELWYAGDYPDATDGARIIDVRGPDEFELWHLPGAENVPLKTIREAQETWDRTTPIRLYCAVGFRSYLAYRALVQRGFTDVATLSGGMTTFRAFHDIAPTGVDSTEPVISYTESAHEPAAHETAAQGSGVLVDLDCAGLACPGPIMKLQQTIAGLAPGDEVLAHVSDPGFRLDAPAWALKNGHEVVSMTPEGPGFAARIRKGGGHAPVGLAAAGRPTKDKKSLVVFSGDLDKVLAAFIIANGAVAMGEEVSMFFTFWGLNALRRQDPPKVRRAPMVRMMGALMPSGPGAMKLSTMNLLGGGTAMMKKIMKDNHVPSLPELIASAQAGGVRLVGCTMTMDLLGIAAEDLIDGVELGGVATFLGDASESNGTLFV</sequence>
<dbReference type="PROSITE" id="PS01148">
    <property type="entry name" value="UPF0033"/>
    <property type="match status" value="1"/>
</dbReference>
<keyword evidence="4" id="KW-0274">FAD</keyword>
<dbReference type="GO" id="GO:0016491">
    <property type="term" value="F:oxidoreductase activity"/>
    <property type="evidence" value="ECO:0007669"/>
    <property type="project" value="UniProtKB-KW"/>
</dbReference>
<comment type="cofactor">
    <cofactor evidence="1">
        <name>FAD</name>
        <dbReference type="ChEBI" id="CHEBI:57692"/>
    </cofactor>
</comment>
<dbReference type="SUPFAM" id="SSF55424">
    <property type="entry name" value="FAD/NAD-linked reductases, dimerisation (C-terminal) domain"/>
    <property type="match status" value="1"/>
</dbReference>
<dbReference type="Pfam" id="PF07992">
    <property type="entry name" value="Pyr_redox_2"/>
    <property type="match status" value="1"/>
</dbReference>
<evidence type="ECO:0000256" key="2">
    <source>
        <dbReference type="ARBA" id="ARBA00009130"/>
    </source>
</evidence>
<dbReference type="Gene3D" id="3.40.250.10">
    <property type="entry name" value="Rhodanese-like domain"/>
    <property type="match status" value="1"/>
</dbReference>
<organism evidence="8 9">
    <name type="scientific">Sanguibacter antarcticus</name>
    <dbReference type="NCBI Taxonomy" id="372484"/>
    <lineage>
        <taxon>Bacteria</taxon>
        <taxon>Bacillati</taxon>
        <taxon>Actinomycetota</taxon>
        <taxon>Actinomycetes</taxon>
        <taxon>Micrococcales</taxon>
        <taxon>Sanguibacteraceae</taxon>
        <taxon>Sanguibacter</taxon>
    </lineage>
</organism>
<dbReference type="InterPro" id="IPR036868">
    <property type="entry name" value="TusA-like_sf"/>
</dbReference>
<evidence type="ECO:0000256" key="6">
    <source>
        <dbReference type="ARBA" id="ARBA00023284"/>
    </source>
</evidence>
<proteinExistence type="inferred from homology"/>
<dbReference type="Proteomes" id="UP000225548">
    <property type="component" value="Unassembled WGS sequence"/>
</dbReference>
<gene>
    <name evidence="8" type="ORF">ATL42_1730</name>
</gene>
<dbReference type="SUPFAM" id="SSF51905">
    <property type="entry name" value="FAD/NAD(P)-binding domain"/>
    <property type="match status" value="1"/>
</dbReference>